<dbReference type="EMBL" id="JASMQC010000012">
    <property type="protein sequence ID" value="KAK1941381.1"/>
    <property type="molecule type" value="Genomic_DNA"/>
</dbReference>
<evidence type="ECO:0000313" key="4">
    <source>
        <dbReference type="Proteomes" id="UP001259832"/>
    </source>
</evidence>
<gene>
    <name evidence="2" type="ORF">P3T76_007247</name>
    <name evidence="3" type="ORF">P3T76_007250</name>
</gene>
<comment type="caution">
    <text evidence="3">The sequence shown here is derived from an EMBL/GenBank/DDBJ whole genome shotgun (WGS) entry which is preliminary data.</text>
</comment>
<evidence type="ECO:0000313" key="3">
    <source>
        <dbReference type="EMBL" id="KAK1941384.1"/>
    </source>
</evidence>
<proteinExistence type="predicted"/>
<reference evidence="3" key="1">
    <citation type="submission" date="2023-08" db="EMBL/GenBank/DDBJ databases">
        <title>Reference Genome Resource for the Citrus Pathogen Phytophthora citrophthora.</title>
        <authorList>
            <person name="Moller H."/>
            <person name="Coetzee B."/>
            <person name="Rose L.J."/>
            <person name="Van Niekerk J.M."/>
        </authorList>
    </citation>
    <scope>NUCLEOTIDE SEQUENCE</scope>
    <source>
        <strain evidence="3">STE-U-9442</strain>
    </source>
</reference>
<dbReference type="EMBL" id="JASMQC010000012">
    <property type="protein sequence ID" value="KAK1941384.1"/>
    <property type="molecule type" value="Genomic_DNA"/>
</dbReference>
<keyword evidence="1" id="KW-0732">Signal</keyword>
<accession>A0AAD9GM65</accession>
<feature type="chain" id="PRO_5042442478" evidence="1">
    <location>
        <begin position="29"/>
        <end position="94"/>
    </location>
</feature>
<dbReference type="Proteomes" id="UP001259832">
    <property type="component" value="Unassembled WGS sequence"/>
</dbReference>
<protein>
    <submittedName>
        <fullName evidence="3">Uncharacterized protein</fullName>
    </submittedName>
</protein>
<name>A0AAD9GM65_9STRA</name>
<feature type="signal peptide" evidence="1">
    <location>
        <begin position="1"/>
        <end position="28"/>
    </location>
</feature>
<sequence>MSWPSKLDSNPEERLVTKLLLLLPLLLAHDAIQTAATHSVGIDTRIPIAARMYLASATGSGTDHPTASATQRLNEGLQTLLDSVLTGVTQGRQP</sequence>
<organism evidence="3 4">
    <name type="scientific">Phytophthora citrophthora</name>
    <dbReference type="NCBI Taxonomy" id="4793"/>
    <lineage>
        <taxon>Eukaryota</taxon>
        <taxon>Sar</taxon>
        <taxon>Stramenopiles</taxon>
        <taxon>Oomycota</taxon>
        <taxon>Peronosporomycetes</taxon>
        <taxon>Peronosporales</taxon>
        <taxon>Peronosporaceae</taxon>
        <taxon>Phytophthora</taxon>
    </lineage>
</organism>
<evidence type="ECO:0000313" key="2">
    <source>
        <dbReference type="EMBL" id="KAK1941381.1"/>
    </source>
</evidence>
<evidence type="ECO:0000256" key="1">
    <source>
        <dbReference type="SAM" id="SignalP"/>
    </source>
</evidence>
<dbReference type="AlphaFoldDB" id="A0AAD9GM65"/>
<keyword evidence="4" id="KW-1185">Reference proteome</keyword>